<dbReference type="SUPFAM" id="SSF57701">
    <property type="entry name" value="Zn2/Cys6 DNA-binding domain"/>
    <property type="match status" value="1"/>
</dbReference>
<accession>A0A8H2WJI1</accession>
<name>A0A8H2WJI1_9AGAM</name>
<sequence length="551" mass="61759">MCSHFTRLFHSNCAATRIHKNHNNWCCVAITGVNLPSRTFKAYHMDHRSSFICGNCIKRHLTCDGAQPVCNTCIREGQLCAGYGTPDCRPQPFSTFDTLSPGSEKWTQDPLSRVVSVIISTPVWASRAPDCFSTYPAHRISKRTSDDQLGIVPTYSIIPKSVPSDPYAVGNALPFVHYQYNRLIQLMAFDGPSAAFLAGFVERMSISAITFSLMTLGAKIIQSVFDAMGSTGWKSSYETPINKLHWQACNTPDEGSSLICTQGRLVAAIELTAYKFFISNNASGYAFLKMTTPLVTRVACHYPQIWTQQGRISTQRLLSLGSMELCSFVWMDAMSSTLFGTTPLLCYDPCIQENSYSRHPMEWMHGCPQVFVGWFVKLSVARSDTKQRGSTSPQIDWKIAEKEIQGWEPIINKTNLSKDSITRLAVVEGWRHALLIHLYMGAYGVTSMDPRVQSSVKQIVRLSQVAKDQTTYERHLFAPAILAGASARLESHRRAILQTIALGRHDRMWVLKISEFVFVLKHLWHGAASGGRPIAWDDYVRSRKAVLHINE</sequence>
<dbReference type="GO" id="GO:0000981">
    <property type="term" value="F:DNA-binding transcription factor activity, RNA polymerase II-specific"/>
    <property type="evidence" value="ECO:0007669"/>
    <property type="project" value="InterPro"/>
</dbReference>
<evidence type="ECO:0000313" key="3">
    <source>
        <dbReference type="EMBL" id="CAE6390607.1"/>
    </source>
</evidence>
<dbReference type="GO" id="GO:0005634">
    <property type="term" value="C:nucleus"/>
    <property type="evidence" value="ECO:0007669"/>
    <property type="project" value="UniProtKB-SubCell"/>
</dbReference>
<dbReference type="AlphaFoldDB" id="A0A8H2WJI1"/>
<dbReference type="EMBL" id="CAJMWS010000283">
    <property type="protein sequence ID" value="CAE6390607.1"/>
    <property type="molecule type" value="Genomic_DNA"/>
</dbReference>
<dbReference type="Pfam" id="PF11951">
    <property type="entry name" value="Fungal_trans_2"/>
    <property type="match status" value="1"/>
</dbReference>
<dbReference type="CDD" id="cd00067">
    <property type="entry name" value="GAL4"/>
    <property type="match status" value="1"/>
</dbReference>
<dbReference type="InterPro" id="IPR001138">
    <property type="entry name" value="Zn2Cys6_DnaBD"/>
</dbReference>
<protein>
    <recommendedName>
        <fullName evidence="5">Zn(2)-C6 fungal-type domain-containing protein</fullName>
    </recommendedName>
</protein>
<evidence type="ECO:0000256" key="2">
    <source>
        <dbReference type="ARBA" id="ARBA00023242"/>
    </source>
</evidence>
<comment type="caution">
    <text evidence="3">The sequence shown here is derived from an EMBL/GenBank/DDBJ whole genome shotgun (WGS) entry which is preliminary data.</text>
</comment>
<evidence type="ECO:0000313" key="4">
    <source>
        <dbReference type="Proteomes" id="UP000663846"/>
    </source>
</evidence>
<reference evidence="3" key="1">
    <citation type="submission" date="2021-01" db="EMBL/GenBank/DDBJ databases">
        <authorList>
            <person name="Kaushik A."/>
        </authorList>
    </citation>
    <scope>NUCLEOTIDE SEQUENCE</scope>
    <source>
        <strain evidence="3">AG1-1C</strain>
    </source>
</reference>
<evidence type="ECO:0000256" key="1">
    <source>
        <dbReference type="ARBA" id="ARBA00004123"/>
    </source>
</evidence>
<dbReference type="Proteomes" id="UP000663846">
    <property type="component" value="Unassembled WGS sequence"/>
</dbReference>
<comment type="subcellular location">
    <subcellularLocation>
        <location evidence="1">Nucleus</location>
    </subcellularLocation>
</comment>
<keyword evidence="2" id="KW-0539">Nucleus</keyword>
<dbReference type="PANTHER" id="PTHR37534:SF46">
    <property type="entry name" value="ZN(II)2CYS6 TRANSCRIPTION FACTOR (EUROFUNG)"/>
    <property type="match status" value="1"/>
</dbReference>
<dbReference type="InterPro" id="IPR021858">
    <property type="entry name" value="Fun_TF"/>
</dbReference>
<evidence type="ECO:0008006" key="5">
    <source>
        <dbReference type="Google" id="ProtNLM"/>
    </source>
</evidence>
<proteinExistence type="predicted"/>
<dbReference type="GO" id="GO:0008270">
    <property type="term" value="F:zinc ion binding"/>
    <property type="evidence" value="ECO:0007669"/>
    <property type="project" value="InterPro"/>
</dbReference>
<dbReference type="InterPro" id="IPR036864">
    <property type="entry name" value="Zn2-C6_fun-type_DNA-bd_sf"/>
</dbReference>
<dbReference type="PANTHER" id="PTHR37534">
    <property type="entry name" value="TRANSCRIPTIONAL ACTIVATOR PROTEIN UGA3"/>
    <property type="match status" value="1"/>
</dbReference>
<organism evidence="3 4">
    <name type="scientific">Rhizoctonia solani</name>
    <dbReference type="NCBI Taxonomy" id="456999"/>
    <lineage>
        <taxon>Eukaryota</taxon>
        <taxon>Fungi</taxon>
        <taxon>Dikarya</taxon>
        <taxon>Basidiomycota</taxon>
        <taxon>Agaricomycotina</taxon>
        <taxon>Agaricomycetes</taxon>
        <taxon>Cantharellales</taxon>
        <taxon>Ceratobasidiaceae</taxon>
        <taxon>Rhizoctonia</taxon>
    </lineage>
</organism>
<gene>
    <name evidence="3" type="ORF">RDB_LOCUS43619</name>
</gene>
<dbReference type="Gene3D" id="4.10.240.10">
    <property type="entry name" value="Zn(2)-C6 fungal-type DNA-binding domain"/>
    <property type="match status" value="1"/>
</dbReference>